<accession>A0ABQ5YJ66</accession>
<evidence type="ECO:0000313" key="3">
    <source>
        <dbReference type="EMBL" id="GLR14636.1"/>
    </source>
</evidence>
<dbReference type="SUPFAM" id="SSF52799">
    <property type="entry name" value="(Phosphotyrosine protein) phosphatases II"/>
    <property type="match status" value="1"/>
</dbReference>
<evidence type="ECO:0000259" key="2">
    <source>
        <dbReference type="PROSITE" id="PS50056"/>
    </source>
</evidence>
<proteinExistence type="predicted"/>
<dbReference type="InterPro" id="IPR029021">
    <property type="entry name" value="Prot-tyrosine_phosphatase-like"/>
</dbReference>
<feature type="domain" description="Tyrosine specific protein phosphatases" evidence="2">
    <location>
        <begin position="90"/>
        <end position="140"/>
    </location>
</feature>
<dbReference type="InterPro" id="IPR000387">
    <property type="entry name" value="Tyr_Pase_dom"/>
</dbReference>
<evidence type="ECO:0000313" key="4">
    <source>
        <dbReference type="Proteomes" id="UP001156706"/>
    </source>
</evidence>
<dbReference type="Pfam" id="PF22784">
    <property type="entry name" value="PTP-SAK"/>
    <property type="match status" value="1"/>
</dbReference>
<dbReference type="InterPro" id="IPR057023">
    <property type="entry name" value="PTP-SAK"/>
</dbReference>
<dbReference type="PROSITE" id="PS00383">
    <property type="entry name" value="TYR_PHOSPHATASE_1"/>
    <property type="match status" value="1"/>
</dbReference>
<dbReference type="PROSITE" id="PS50056">
    <property type="entry name" value="TYR_PHOSPHATASE_2"/>
    <property type="match status" value="1"/>
</dbReference>
<comment type="caution">
    <text evidence="3">The sequence shown here is derived from an EMBL/GenBank/DDBJ whole genome shotgun (WGS) entry which is preliminary data.</text>
</comment>
<evidence type="ECO:0000256" key="1">
    <source>
        <dbReference type="ARBA" id="ARBA00022801"/>
    </source>
</evidence>
<sequence length="181" mass="19677">MNTPARPNANSYWVQPGSLLAGEYPRDKDDGSSTAKLAAYLAAGINHFIDLTEDGELAPYQPLLPAGADIIHQRFAIADKSVPASAGQMRAILDAITAALMQGRRVYVHCWGGVGRTGTVVGCYLTEQGMSPAAALQTLQAHWLTVAKSTRLPHSPETPAQQDWVARWHCRETQPSRLMDR</sequence>
<dbReference type="RefSeq" id="WP_284197708.1">
    <property type="nucleotide sequence ID" value="NZ_BSOG01000005.1"/>
</dbReference>
<keyword evidence="1" id="KW-0378">Hydrolase</keyword>
<name>A0ABQ5YJ66_9NEIS</name>
<protein>
    <recommendedName>
        <fullName evidence="2">Tyrosine specific protein phosphatases domain-containing protein</fullName>
    </recommendedName>
</protein>
<dbReference type="InterPro" id="IPR016130">
    <property type="entry name" value="Tyr_Pase_AS"/>
</dbReference>
<gene>
    <name evidence="3" type="ORF">GCM10007907_34260</name>
</gene>
<dbReference type="InterPro" id="IPR050561">
    <property type="entry name" value="PTP"/>
</dbReference>
<dbReference type="PANTHER" id="PTHR23339">
    <property type="entry name" value="TYROSINE SPECIFIC PROTEIN PHOSPHATASE AND DUAL SPECIFICITY PROTEIN PHOSPHATASE"/>
    <property type="match status" value="1"/>
</dbReference>
<dbReference type="Proteomes" id="UP001156706">
    <property type="component" value="Unassembled WGS sequence"/>
</dbReference>
<dbReference type="EMBL" id="BSOG01000005">
    <property type="protein sequence ID" value="GLR14636.1"/>
    <property type="molecule type" value="Genomic_DNA"/>
</dbReference>
<keyword evidence="4" id="KW-1185">Reference proteome</keyword>
<reference evidence="4" key="1">
    <citation type="journal article" date="2019" name="Int. J. Syst. Evol. Microbiol.">
        <title>The Global Catalogue of Microorganisms (GCM) 10K type strain sequencing project: providing services to taxonomists for standard genome sequencing and annotation.</title>
        <authorList>
            <consortium name="The Broad Institute Genomics Platform"/>
            <consortium name="The Broad Institute Genome Sequencing Center for Infectious Disease"/>
            <person name="Wu L."/>
            <person name="Ma J."/>
        </authorList>
    </citation>
    <scope>NUCLEOTIDE SEQUENCE [LARGE SCALE GENOMIC DNA]</scope>
    <source>
        <strain evidence="4">NBRC 110044</strain>
    </source>
</reference>
<dbReference type="Gene3D" id="3.90.190.10">
    <property type="entry name" value="Protein tyrosine phosphatase superfamily"/>
    <property type="match status" value="1"/>
</dbReference>
<organism evidence="3 4">
    <name type="scientific">Chitinimonas prasina</name>
    <dbReference type="NCBI Taxonomy" id="1434937"/>
    <lineage>
        <taxon>Bacteria</taxon>
        <taxon>Pseudomonadati</taxon>
        <taxon>Pseudomonadota</taxon>
        <taxon>Betaproteobacteria</taxon>
        <taxon>Neisseriales</taxon>
        <taxon>Chitinibacteraceae</taxon>
        <taxon>Chitinimonas</taxon>
    </lineage>
</organism>